<feature type="chain" id="PRO_5035203672" evidence="2">
    <location>
        <begin position="22"/>
        <end position="98"/>
    </location>
</feature>
<evidence type="ECO:0000313" key="3">
    <source>
        <dbReference type="EMBL" id="KAH0808293.1"/>
    </source>
</evidence>
<dbReference type="AlphaFoldDB" id="A0A8J6H6Q8"/>
<dbReference type="Proteomes" id="UP000719412">
    <property type="component" value="Unassembled WGS sequence"/>
</dbReference>
<evidence type="ECO:0000256" key="2">
    <source>
        <dbReference type="SAM" id="SignalP"/>
    </source>
</evidence>
<feature type="signal peptide" evidence="2">
    <location>
        <begin position="1"/>
        <end position="21"/>
    </location>
</feature>
<feature type="region of interest" description="Disordered" evidence="1">
    <location>
        <begin position="59"/>
        <end position="98"/>
    </location>
</feature>
<dbReference type="EMBL" id="JABDTM020028880">
    <property type="protein sequence ID" value="KAH0808293.1"/>
    <property type="molecule type" value="Genomic_DNA"/>
</dbReference>
<accession>A0A8J6H6Q8</accession>
<evidence type="ECO:0000256" key="1">
    <source>
        <dbReference type="SAM" id="MobiDB-lite"/>
    </source>
</evidence>
<sequence>MCAAVWTLGLSLAHTFFVADSRKPLTEAELEEILNDSDFYLSDDEEVVTNEVDDAIAADLADVEDPKPDQLEDFDSDDDVPLAVNKGSADYGSTEKLK</sequence>
<keyword evidence="2" id="KW-0732">Signal</keyword>
<comment type="caution">
    <text evidence="3">The sequence shown here is derived from an EMBL/GenBank/DDBJ whole genome shotgun (WGS) entry which is preliminary data.</text>
</comment>
<keyword evidence="4" id="KW-1185">Reference proteome</keyword>
<organism evidence="3 4">
    <name type="scientific">Tenebrio molitor</name>
    <name type="common">Yellow mealworm beetle</name>
    <dbReference type="NCBI Taxonomy" id="7067"/>
    <lineage>
        <taxon>Eukaryota</taxon>
        <taxon>Metazoa</taxon>
        <taxon>Ecdysozoa</taxon>
        <taxon>Arthropoda</taxon>
        <taxon>Hexapoda</taxon>
        <taxon>Insecta</taxon>
        <taxon>Pterygota</taxon>
        <taxon>Neoptera</taxon>
        <taxon>Endopterygota</taxon>
        <taxon>Coleoptera</taxon>
        <taxon>Polyphaga</taxon>
        <taxon>Cucujiformia</taxon>
        <taxon>Tenebrionidae</taxon>
        <taxon>Tenebrio</taxon>
    </lineage>
</organism>
<name>A0A8J6H6Q8_TENMO</name>
<protein>
    <submittedName>
        <fullName evidence="3">Uncharacterized protein</fullName>
    </submittedName>
</protein>
<feature type="compositionally biased region" description="Acidic residues" evidence="1">
    <location>
        <begin position="71"/>
        <end position="80"/>
    </location>
</feature>
<gene>
    <name evidence="3" type="ORF">GEV33_014498</name>
</gene>
<proteinExistence type="predicted"/>
<evidence type="ECO:0000313" key="4">
    <source>
        <dbReference type="Proteomes" id="UP000719412"/>
    </source>
</evidence>
<reference evidence="3" key="2">
    <citation type="submission" date="2021-08" db="EMBL/GenBank/DDBJ databases">
        <authorList>
            <person name="Eriksson T."/>
        </authorList>
    </citation>
    <scope>NUCLEOTIDE SEQUENCE</scope>
    <source>
        <strain evidence="3">Stoneville</strain>
        <tissue evidence="3">Whole head</tissue>
    </source>
</reference>
<reference evidence="3" key="1">
    <citation type="journal article" date="2020" name="J Insects Food Feed">
        <title>The yellow mealworm (Tenebrio molitor) genome: a resource for the emerging insects as food and feed industry.</title>
        <authorList>
            <person name="Eriksson T."/>
            <person name="Andere A."/>
            <person name="Kelstrup H."/>
            <person name="Emery V."/>
            <person name="Picard C."/>
        </authorList>
    </citation>
    <scope>NUCLEOTIDE SEQUENCE</scope>
    <source>
        <strain evidence="3">Stoneville</strain>
        <tissue evidence="3">Whole head</tissue>
    </source>
</reference>